<keyword evidence="4" id="KW-1185">Reference proteome</keyword>
<dbReference type="PANTHER" id="PTHR34154:SF10">
    <property type="entry name" value="ASL1-LIKE GLYCOSYL HYDROLASE CATALYTIC DOMAIN-CONTAINING PROTEIN"/>
    <property type="match status" value="1"/>
</dbReference>
<evidence type="ECO:0000259" key="2">
    <source>
        <dbReference type="Pfam" id="PF11790"/>
    </source>
</evidence>
<proteinExistence type="predicted"/>
<comment type="caution">
    <text evidence="3">The sequence shown here is derived from an EMBL/GenBank/DDBJ whole genome shotgun (WGS) entry which is preliminary data.</text>
</comment>
<dbReference type="SUPFAM" id="SSF51445">
    <property type="entry name" value="(Trans)glycosidases"/>
    <property type="match status" value="1"/>
</dbReference>
<feature type="domain" description="Asl1-like glycosyl hydrolase catalytic" evidence="2">
    <location>
        <begin position="45"/>
        <end position="285"/>
    </location>
</feature>
<evidence type="ECO:0000313" key="4">
    <source>
        <dbReference type="Proteomes" id="UP001562354"/>
    </source>
</evidence>
<dbReference type="PANTHER" id="PTHR34154">
    <property type="entry name" value="ALKALI-SENSITIVE LINKAGE PROTEIN 1"/>
    <property type="match status" value="1"/>
</dbReference>
<protein>
    <recommendedName>
        <fullName evidence="2">Asl1-like glycosyl hydrolase catalytic domain-containing protein</fullName>
    </recommendedName>
</protein>
<dbReference type="EMBL" id="JBFMKM010000007">
    <property type="protein sequence ID" value="KAL1305468.1"/>
    <property type="molecule type" value="Genomic_DNA"/>
</dbReference>
<evidence type="ECO:0000256" key="1">
    <source>
        <dbReference type="SAM" id="MobiDB-lite"/>
    </source>
</evidence>
<gene>
    <name evidence="3" type="ORF">AAFC00_002346</name>
</gene>
<dbReference type="InterPro" id="IPR024655">
    <property type="entry name" value="Asl1_glyco_hydro_catalytic"/>
</dbReference>
<dbReference type="Gene3D" id="3.20.20.80">
    <property type="entry name" value="Glycosidases"/>
    <property type="match status" value="1"/>
</dbReference>
<sequence>MWKSISVALTFADAVQNVSGYVLARSATTTTPNLAQPVKNSGKRGLAYNNPDYTQFFSLSGQNSQVSWAYNWNFDEPNMADFNPALEYIPLMFNNNKDVLSKWPTAAQAAIDNGTTTLFSFNEPDFAYSGSGSNYMDIDTAVETWIKYMEPFAGKARLVAPAVTNVGAPAGLTWLENFISNCTNCTIDAINIHWYSNKWAGANYLKSHVQSAKAIAGGRPIIMSEFGLDNSDGTYSDADLLAFLETALPWLDAQDYIEKYAYFMDTTGYLLNSAGTAMSDSGVLYNNYTTAEITSVSSASSSVTPASTISKITSSTTSAASQTSTSKTTTKTSTTTSKASSASSSTSTANSSISAVKTSSTASNSKSASASKTTSAVSTPTFSIISAYFATQNVTVAARSSLLQSSGNIVINTYNLSPLTGGSDPWWGVLKTINILYALGNDTYVFVAKEQTGTYTLTASSPTLSGSSASAVKVPSVNVPAGSPVEVVAVTWGAKSIATQSVWTRLYYQATTNWGFQINTGLFGVDTMFGYSKDAIIWFRKHGVLNALVARENEWVKF</sequence>
<dbReference type="GeneID" id="95976048"/>
<accession>A0ABR3PHI2</accession>
<reference evidence="3 4" key="1">
    <citation type="submission" date="2024-07" db="EMBL/GenBank/DDBJ databases">
        <title>Draft sequence of the Neodothiora populina.</title>
        <authorList>
            <person name="Drown D.D."/>
            <person name="Schuette U.S."/>
            <person name="Buechlein A.B."/>
            <person name="Rusch D.R."/>
            <person name="Winton L.W."/>
            <person name="Adams G.A."/>
        </authorList>
    </citation>
    <scope>NUCLEOTIDE SEQUENCE [LARGE SCALE GENOMIC DNA]</scope>
    <source>
        <strain evidence="3 4">CPC 39397</strain>
    </source>
</reference>
<name>A0ABR3PHI2_9PEZI</name>
<evidence type="ECO:0000313" key="3">
    <source>
        <dbReference type="EMBL" id="KAL1305468.1"/>
    </source>
</evidence>
<dbReference type="RefSeq" id="XP_069201741.1">
    <property type="nucleotide sequence ID" value="XM_069341650.1"/>
</dbReference>
<dbReference type="Proteomes" id="UP001562354">
    <property type="component" value="Unassembled WGS sequence"/>
</dbReference>
<dbReference type="InterPro" id="IPR017853">
    <property type="entry name" value="GH"/>
</dbReference>
<feature type="region of interest" description="Disordered" evidence="1">
    <location>
        <begin position="320"/>
        <end position="348"/>
    </location>
</feature>
<dbReference type="Pfam" id="PF11790">
    <property type="entry name" value="Glyco_hydro_cc"/>
    <property type="match status" value="1"/>
</dbReference>
<dbReference type="InterPro" id="IPR053183">
    <property type="entry name" value="ASL1"/>
</dbReference>
<organism evidence="3 4">
    <name type="scientific">Neodothiora populina</name>
    <dbReference type="NCBI Taxonomy" id="2781224"/>
    <lineage>
        <taxon>Eukaryota</taxon>
        <taxon>Fungi</taxon>
        <taxon>Dikarya</taxon>
        <taxon>Ascomycota</taxon>
        <taxon>Pezizomycotina</taxon>
        <taxon>Dothideomycetes</taxon>
        <taxon>Dothideomycetidae</taxon>
        <taxon>Dothideales</taxon>
        <taxon>Dothioraceae</taxon>
        <taxon>Neodothiora</taxon>
    </lineage>
</organism>